<dbReference type="KEGG" id="mbd:MEBOL_002915"/>
<evidence type="ECO:0000256" key="2">
    <source>
        <dbReference type="SAM" id="SignalP"/>
    </source>
</evidence>
<sequence>MSRGLLIVLLGAALSAGAATGEGVPASPSKAPEKAKTPAAAPAKAADWQQVVREAIIPPPEPEPAPDVDPFGFSVYQGVRPEPMGEQTLINGARMQISSLIVNEPPHLVMKYYEESLGKLGVVNVMRGRVEQAGLLYMSFRPPGSQNLKTLTLVPHGAGTVILASIGNPEELLADQKALPDGLPQPPNAEPPNAIQQLEPGLSSRSAFFVVRSSTPQKVQAFYREELLKRGYVPTPVDEGLPGMESYQKGSSMLSITAKPHEDPSAVTVSLMWFDP</sequence>
<dbReference type="OrthoDB" id="5514251at2"/>
<feature type="region of interest" description="Disordered" evidence="1">
    <location>
        <begin position="19"/>
        <end position="44"/>
    </location>
</feature>
<gene>
    <name evidence="3" type="ORF">MEBOL_002915</name>
</gene>
<reference evidence="3 4" key="1">
    <citation type="submission" date="2017-06" db="EMBL/GenBank/DDBJ databases">
        <authorList>
            <person name="Kim H.J."/>
            <person name="Triplett B.A."/>
        </authorList>
    </citation>
    <scope>NUCLEOTIDE SEQUENCE [LARGE SCALE GENOMIC DNA]</scope>
    <source>
        <strain evidence="3 4">DSM 14713</strain>
    </source>
</reference>
<protein>
    <submittedName>
        <fullName evidence="3">Uncharacterized protein</fullName>
    </submittedName>
</protein>
<dbReference type="EMBL" id="CP022163">
    <property type="protein sequence ID" value="ATB29465.1"/>
    <property type="molecule type" value="Genomic_DNA"/>
</dbReference>
<dbReference type="AlphaFoldDB" id="A0A250ICH4"/>
<evidence type="ECO:0000313" key="3">
    <source>
        <dbReference type="EMBL" id="ATB29465.1"/>
    </source>
</evidence>
<evidence type="ECO:0000313" key="4">
    <source>
        <dbReference type="Proteomes" id="UP000217289"/>
    </source>
</evidence>
<keyword evidence="2" id="KW-0732">Signal</keyword>
<keyword evidence="4" id="KW-1185">Reference proteome</keyword>
<feature type="chain" id="PRO_5013077879" evidence="2">
    <location>
        <begin position="19"/>
        <end position="276"/>
    </location>
</feature>
<feature type="compositionally biased region" description="Low complexity" evidence="1">
    <location>
        <begin position="19"/>
        <end position="30"/>
    </location>
</feature>
<accession>A0A250ICH4</accession>
<name>A0A250ICH4_9BACT</name>
<dbReference type="RefSeq" id="WP_095978025.1">
    <property type="nucleotide sequence ID" value="NZ_CP022163.1"/>
</dbReference>
<evidence type="ECO:0000256" key="1">
    <source>
        <dbReference type="SAM" id="MobiDB-lite"/>
    </source>
</evidence>
<dbReference type="Proteomes" id="UP000217289">
    <property type="component" value="Chromosome"/>
</dbReference>
<proteinExistence type="predicted"/>
<feature type="signal peptide" evidence="2">
    <location>
        <begin position="1"/>
        <end position="18"/>
    </location>
</feature>
<organism evidence="3 4">
    <name type="scientific">Melittangium boletus DSM 14713</name>
    <dbReference type="NCBI Taxonomy" id="1294270"/>
    <lineage>
        <taxon>Bacteria</taxon>
        <taxon>Pseudomonadati</taxon>
        <taxon>Myxococcota</taxon>
        <taxon>Myxococcia</taxon>
        <taxon>Myxococcales</taxon>
        <taxon>Cystobacterineae</taxon>
        <taxon>Archangiaceae</taxon>
        <taxon>Melittangium</taxon>
    </lineage>
</organism>